<evidence type="ECO:0000256" key="4">
    <source>
        <dbReference type="ARBA" id="ARBA00014458"/>
    </source>
</evidence>
<evidence type="ECO:0000256" key="8">
    <source>
        <dbReference type="ARBA" id="ARBA00022968"/>
    </source>
</evidence>
<evidence type="ECO:0000256" key="7">
    <source>
        <dbReference type="ARBA" id="ARBA00022801"/>
    </source>
</evidence>
<organism evidence="14 15">
    <name type="scientific">Babjeviella inositovora NRRL Y-12698</name>
    <dbReference type="NCBI Taxonomy" id="984486"/>
    <lineage>
        <taxon>Eukaryota</taxon>
        <taxon>Fungi</taxon>
        <taxon>Dikarya</taxon>
        <taxon>Ascomycota</taxon>
        <taxon>Saccharomycotina</taxon>
        <taxon>Pichiomycetes</taxon>
        <taxon>Serinales incertae sedis</taxon>
        <taxon>Babjeviella</taxon>
    </lineage>
</organism>
<keyword evidence="7" id="KW-0378">Hydrolase</keyword>
<dbReference type="Pfam" id="PF00149">
    <property type="entry name" value="Metallophos"/>
    <property type="match status" value="1"/>
</dbReference>
<dbReference type="STRING" id="984486.A0A1E3QVS0"/>
<dbReference type="InterPro" id="IPR029052">
    <property type="entry name" value="Metallo-depent_PP-like"/>
</dbReference>
<evidence type="ECO:0000256" key="2">
    <source>
        <dbReference type="ARBA" id="ARBA00010399"/>
    </source>
</evidence>
<evidence type="ECO:0000256" key="6">
    <source>
        <dbReference type="ARBA" id="ARBA00022692"/>
    </source>
</evidence>
<comment type="similarity">
    <text evidence="2">Belongs to the endopolyphosphatase PPN1 family.</text>
</comment>
<keyword evidence="8" id="KW-0735">Signal-anchor</keyword>
<evidence type="ECO:0000256" key="5">
    <source>
        <dbReference type="ARBA" id="ARBA00022554"/>
    </source>
</evidence>
<dbReference type="AlphaFoldDB" id="A0A1E3QVS0"/>
<dbReference type="SUPFAM" id="SSF56300">
    <property type="entry name" value="Metallo-dependent phosphatases"/>
    <property type="match status" value="1"/>
</dbReference>
<dbReference type="PIRSF" id="PIRSF027093">
    <property type="entry name" value="EndopolyPtase_N1"/>
    <property type="match status" value="1"/>
</dbReference>
<dbReference type="RefSeq" id="XP_018987087.1">
    <property type="nucleotide sequence ID" value="XM_019128000.1"/>
</dbReference>
<dbReference type="InterPro" id="IPR012358">
    <property type="entry name" value="EndopolyPtase_N1"/>
</dbReference>
<dbReference type="GO" id="GO:0000298">
    <property type="term" value="F:endopolyphosphatase activity"/>
    <property type="evidence" value="ECO:0007669"/>
    <property type="project" value="UniProtKB-EC"/>
</dbReference>
<dbReference type="GeneID" id="30145853"/>
<dbReference type="GO" id="GO:0004309">
    <property type="term" value="F:exopolyphosphatase activity"/>
    <property type="evidence" value="ECO:0007669"/>
    <property type="project" value="EnsemblFungi"/>
</dbReference>
<dbReference type="EMBL" id="KV454427">
    <property type="protein sequence ID" value="ODQ81759.1"/>
    <property type="molecule type" value="Genomic_DNA"/>
</dbReference>
<feature type="region of interest" description="Disordered" evidence="12">
    <location>
        <begin position="619"/>
        <end position="654"/>
    </location>
</feature>
<keyword evidence="9" id="KW-1133">Transmembrane helix</keyword>
<comment type="subcellular location">
    <subcellularLocation>
        <location evidence="1">Vacuole membrane</location>
        <topology evidence="1">Single-pass type II membrane protein</topology>
    </subcellularLocation>
</comment>
<evidence type="ECO:0000256" key="3">
    <source>
        <dbReference type="ARBA" id="ARBA00012459"/>
    </source>
</evidence>
<evidence type="ECO:0000259" key="13">
    <source>
        <dbReference type="Pfam" id="PF00149"/>
    </source>
</evidence>
<evidence type="ECO:0000256" key="1">
    <source>
        <dbReference type="ARBA" id="ARBA00004576"/>
    </source>
</evidence>
<gene>
    <name evidence="14" type="ORF">BABINDRAFT_159999</name>
</gene>
<evidence type="ECO:0000256" key="11">
    <source>
        <dbReference type="ARBA" id="ARBA00023180"/>
    </source>
</evidence>
<dbReference type="GO" id="GO:0005634">
    <property type="term" value="C:nucleus"/>
    <property type="evidence" value="ECO:0007669"/>
    <property type="project" value="EnsemblFungi"/>
</dbReference>
<keyword evidence="5" id="KW-0926">Vacuole</keyword>
<evidence type="ECO:0000256" key="12">
    <source>
        <dbReference type="SAM" id="MobiDB-lite"/>
    </source>
</evidence>
<feature type="domain" description="Calcineurin-like phosphoesterase" evidence="13">
    <location>
        <begin position="95"/>
        <end position="350"/>
    </location>
</feature>
<feature type="compositionally biased region" description="Basic residues" evidence="12">
    <location>
        <begin position="623"/>
        <end position="645"/>
    </location>
</feature>
<dbReference type="CDD" id="cd00842">
    <property type="entry name" value="MPP_ASMase"/>
    <property type="match status" value="1"/>
</dbReference>
<keyword evidence="6" id="KW-0812">Transmembrane</keyword>
<reference evidence="15" key="1">
    <citation type="submission" date="2016-05" db="EMBL/GenBank/DDBJ databases">
        <title>Comparative genomics of biotechnologically important yeasts.</title>
        <authorList>
            <consortium name="DOE Joint Genome Institute"/>
            <person name="Riley R."/>
            <person name="Haridas S."/>
            <person name="Wolfe K.H."/>
            <person name="Lopes M.R."/>
            <person name="Hittinger C.T."/>
            <person name="Goker M."/>
            <person name="Salamov A."/>
            <person name="Wisecaver J."/>
            <person name="Long T.M."/>
            <person name="Aerts A.L."/>
            <person name="Barry K."/>
            <person name="Choi C."/>
            <person name="Clum A."/>
            <person name="Coughlan A.Y."/>
            <person name="Deshpande S."/>
            <person name="Douglass A.P."/>
            <person name="Hanson S.J."/>
            <person name="Klenk H.-P."/>
            <person name="Labutti K."/>
            <person name="Lapidus A."/>
            <person name="Lindquist E."/>
            <person name="Lipzen A."/>
            <person name="Meier-Kolthoff J.P."/>
            <person name="Ohm R.A."/>
            <person name="Otillar R.P."/>
            <person name="Pangilinan J."/>
            <person name="Peng Y."/>
            <person name="Rokas A."/>
            <person name="Rosa C.A."/>
            <person name="Scheuner C."/>
            <person name="Sibirny A.A."/>
            <person name="Slot J.C."/>
            <person name="Stielow J.B."/>
            <person name="Sun H."/>
            <person name="Kurtzman C.P."/>
            <person name="Blackwell M."/>
            <person name="Grigoriev I.V."/>
            <person name="Jeffries T.W."/>
        </authorList>
    </citation>
    <scope>NUCLEOTIDE SEQUENCE [LARGE SCALE GENOMIC DNA]</scope>
    <source>
        <strain evidence="15">NRRL Y-12698</strain>
    </source>
</reference>
<evidence type="ECO:0000256" key="9">
    <source>
        <dbReference type="ARBA" id="ARBA00022989"/>
    </source>
</evidence>
<protein>
    <recommendedName>
        <fullName evidence="4">Endopolyphosphatase</fullName>
        <ecNumber evidence="3">3.6.1.10</ecNumber>
    </recommendedName>
</protein>
<feature type="non-terminal residue" evidence="14">
    <location>
        <position position="654"/>
    </location>
</feature>
<dbReference type="PANTHER" id="PTHR10340">
    <property type="entry name" value="SPHINGOMYELIN PHOSPHODIESTERASE"/>
    <property type="match status" value="1"/>
</dbReference>
<dbReference type="GO" id="GO:0006798">
    <property type="term" value="P:polyphosphate catabolic process"/>
    <property type="evidence" value="ECO:0007669"/>
    <property type="project" value="EnsemblFungi"/>
</dbReference>
<dbReference type="OrthoDB" id="348678at2759"/>
<keyword evidence="10" id="KW-0472">Membrane</keyword>
<dbReference type="Proteomes" id="UP000094336">
    <property type="component" value="Unassembled WGS sequence"/>
</dbReference>
<dbReference type="InterPro" id="IPR041805">
    <property type="entry name" value="ASMase/PPN1_MPP"/>
</dbReference>
<dbReference type="InterPro" id="IPR004843">
    <property type="entry name" value="Calcineurin-like_PHP"/>
</dbReference>
<evidence type="ECO:0000313" key="15">
    <source>
        <dbReference type="Proteomes" id="UP000094336"/>
    </source>
</evidence>
<dbReference type="PANTHER" id="PTHR10340:SF55">
    <property type="entry name" value="ENDOPOLYPHOSPHATASE"/>
    <property type="match status" value="1"/>
</dbReference>
<dbReference type="GO" id="GO:0008081">
    <property type="term" value="F:phosphoric diester hydrolase activity"/>
    <property type="evidence" value="ECO:0007669"/>
    <property type="project" value="TreeGrafter"/>
</dbReference>
<dbReference type="EC" id="3.6.1.10" evidence="3"/>
<dbReference type="GO" id="GO:0005829">
    <property type="term" value="C:cytosol"/>
    <property type="evidence" value="ECO:0007669"/>
    <property type="project" value="EnsemblFungi"/>
</dbReference>
<keyword evidence="15" id="KW-1185">Reference proteome</keyword>
<sequence length="654" mass="74485">MNEKSQYATGKTRRAWLLLVLAGVLSFVGYQFQGGTALMALHLQNAIARVRGDARVTIEYLDFDEQQLLSLGLTPRAPVKITAINSGNSQTIHGRFLHITDMHPDLDYEPGTTFDELCHRGKGPASKYGDAVSGCDAPMVLVEDTIKWIKENLADKIDFVVWTGDNVRHDNDRRLPRSEQIIFELNEKLGELMYDTFHKGDNPDPHAMRVMVVPSLGNNDVYPHNLFAQGPTLQTREMWRIWRNFVPPEQMHTFVRGAYFFSEVVPDRLAVLSLNTLYWFELNPLVDNCDSRKQPGYDLFRWLGATLAEMRARGMKVWLLGHVPPLPKNYDPTCFRKYVAWIHEYRDVIIGGVYGHMNIDHFVPLDAVKAYKSINETYGEYGFAYDFEEAFGDHLEDVYDPEVNLESLYGHSRFAPEWEDEFHALGGIPRGKVDYIESVRDQFYATLKGKSRSLAHSHRYSIMHVTASVIPTFNPGLRVWEYNTTGLGEEKKGGLFTESLFTKKRTWAAFFAELDAEIAREKAQGTEDVASYEQKVALFAADKTFPKKSPPDMPLGPAYVPQTFSPVRYVQYYADLAAISKGKKPFGYELEYATDDKVYNMDSLLVDDWIKLAKDLADSNREGKKKKGKKGKGKKGKGKKGRGKKDKREEEESD</sequence>
<name>A0A1E3QVS0_9ASCO</name>
<accession>A0A1E3QVS0</accession>
<keyword evidence="11" id="KW-0325">Glycoprotein</keyword>
<evidence type="ECO:0000256" key="10">
    <source>
        <dbReference type="ARBA" id="ARBA00023136"/>
    </source>
</evidence>
<proteinExistence type="inferred from homology"/>
<evidence type="ECO:0000313" key="14">
    <source>
        <dbReference type="EMBL" id="ODQ81759.1"/>
    </source>
</evidence>
<dbReference type="GO" id="GO:0000329">
    <property type="term" value="C:fungal-type vacuole membrane"/>
    <property type="evidence" value="ECO:0007669"/>
    <property type="project" value="EnsemblFungi"/>
</dbReference>